<accession>A0A964RM54</accession>
<dbReference type="PANTHER" id="PTHR30250">
    <property type="entry name" value="PST FAMILY PREDICTED COLANIC ACID TRANSPORTER"/>
    <property type="match status" value="1"/>
</dbReference>
<dbReference type="InterPro" id="IPR050833">
    <property type="entry name" value="Poly_Biosynth_Transport"/>
</dbReference>
<evidence type="ECO:0000256" key="6">
    <source>
        <dbReference type="SAM" id="Phobius"/>
    </source>
</evidence>
<proteinExistence type="predicted"/>
<feature type="transmembrane region" description="Helical" evidence="6">
    <location>
        <begin position="380"/>
        <end position="398"/>
    </location>
</feature>
<feature type="transmembrane region" description="Helical" evidence="6">
    <location>
        <begin position="468"/>
        <end position="487"/>
    </location>
</feature>
<dbReference type="GO" id="GO:0005886">
    <property type="term" value="C:plasma membrane"/>
    <property type="evidence" value="ECO:0007669"/>
    <property type="project" value="UniProtKB-SubCell"/>
</dbReference>
<evidence type="ECO:0000313" key="7">
    <source>
        <dbReference type="EMBL" id="MVX64186.1"/>
    </source>
</evidence>
<dbReference type="RefSeq" id="WP_160359182.1">
    <property type="nucleotide sequence ID" value="NZ_WSRQ01000014.1"/>
</dbReference>
<feature type="transmembrane region" description="Helical" evidence="6">
    <location>
        <begin position="91"/>
        <end position="110"/>
    </location>
</feature>
<name>A0A964RM54_9CLOT</name>
<keyword evidence="4 6" id="KW-1133">Transmembrane helix</keyword>
<feature type="transmembrane region" description="Helical" evidence="6">
    <location>
        <begin position="47"/>
        <end position="70"/>
    </location>
</feature>
<feature type="transmembrane region" description="Helical" evidence="6">
    <location>
        <begin position="163"/>
        <end position="180"/>
    </location>
</feature>
<feature type="transmembrane region" description="Helical" evidence="6">
    <location>
        <begin position="436"/>
        <end position="462"/>
    </location>
</feature>
<feature type="transmembrane region" description="Helical" evidence="6">
    <location>
        <begin position="186"/>
        <end position="212"/>
    </location>
</feature>
<evidence type="ECO:0000256" key="1">
    <source>
        <dbReference type="ARBA" id="ARBA00004651"/>
    </source>
</evidence>
<comment type="subcellular location">
    <subcellularLocation>
        <location evidence="1">Cell membrane</location>
        <topology evidence="1">Multi-pass membrane protein</topology>
    </subcellularLocation>
</comment>
<keyword evidence="3 6" id="KW-0812">Transmembrane</keyword>
<evidence type="ECO:0000256" key="4">
    <source>
        <dbReference type="ARBA" id="ARBA00022989"/>
    </source>
</evidence>
<feature type="transmembrane region" description="Helical" evidence="6">
    <location>
        <begin position="340"/>
        <end position="359"/>
    </location>
</feature>
<evidence type="ECO:0000256" key="3">
    <source>
        <dbReference type="ARBA" id="ARBA00022692"/>
    </source>
</evidence>
<evidence type="ECO:0000256" key="5">
    <source>
        <dbReference type="ARBA" id="ARBA00023136"/>
    </source>
</evidence>
<keyword evidence="5 6" id="KW-0472">Membrane</keyword>
<evidence type="ECO:0000313" key="8">
    <source>
        <dbReference type="Proteomes" id="UP000656077"/>
    </source>
</evidence>
<dbReference type="EMBL" id="WSRQ01000014">
    <property type="protein sequence ID" value="MVX64186.1"/>
    <property type="molecule type" value="Genomic_DNA"/>
</dbReference>
<feature type="transmembrane region" description="Helical" evidence="6">
    <location>
        <begin position="268"/>
        <end position="288"/>
    </location>
</feature>
<organism evidence="7 8">
    <name type="scientific">Clostridium chromiireducens</name>
    <dbReference type="NCBI Taxonomy" id="225345"/>
    <lineage>
        <taxon>Bacteria</taxon>
        <taxon>Bacillati</taxon>
        <taxon>Bacillota</taxon>
        <taxon>Clostridia</taxon>
        <taxon>Eubacteriales</taxon>
        <taxon>Clostridiaceae</taxon>
        <taxon>Clostridium</taxon>
    </lineage>
</organism>
<reference evidence="7" key="1">
    <citation type="submission" date="2019-12" db="EMBL/GenBank/DDBJ databases">
        <title>Microbes associate with the intestines of laboratory mice.</title>
        <authorList>
            <person name="Navarre W."/>
            <person name="Wong E."/>
        </authorList>
    </citation>
    <scope>NUCLEOTIDE SEQUENCE</scope>
    <source>
        <strain evidence="7">NM79_F5</strain>
    </source>
</reference>
<protein>
    <submittedName>
        <fullName evidence="7">Sugar translocase</fullName>
    </submittedName>
</protein>
<evidence type="ECO:0000256" key="2">
    <source>
        <dbReference type="ARBA" id="ARBA00022475"/>
    </source>
</evidence>
<dbReference type="AlphaFoldDB" id="A0A964RM54"/>
<dbReference type="Proteomes" id="UP000656077">
    <property type="component" value="Unassembled WGS sequence"/>
</dbReference>
<dbReference type="PANTHER" id="PTHR30250:SF26">
    <property type="entry name" value="PSMA PROTEIN"/>
    <property type="match status" value="1"/>
</dbReference>
<keyword evidence="2" id="KW-1003">Cell membrane</keyword>
<feature type="transmembrane region" description="Helical" evidence="6">
    <location>
        <begin position="309"/>
        <end position="328"/>
    </location>
</feature>
<feature type="transmembrane region" description="Helical" evidence="6">
    <location>
        <begin position="20"/>
        <end position="41"/>
    </location>
</feature>
<gene>
    <name evidence="7" type="ORF">GKZ28_10840</name>
</gene>
<feature type="transmembrane region" description="Helical" evidence="6">
    <location>
        <begin position="122"/>
        <end position="142"/>
    </location>
</feature>
<comment type="caution">
    <text evidence="7">The sequence shown here is derived from an EMBL/GenBank/DDBJ whole genome shotgun (WGS) entry which is preliminary data.</text>
</comment>
<sequence length="512" mass="58435">MSRSKNSQLNIVFGFGNQVLKLVLNFISRTIFISTLGANYLGLSGLFTNILSVLSLAELGIGSAIMFSLYKPIAEKDNKKIKALMNLYKGAYRIIGILILLIGLLLIPFLKFIVKFDTNININYTFVYILFLINSVISYLFFAYRSVIIEASQQMYKITKVDNYISCIITILQIGSLLSLKNYYIYLLIPILLGIIKNFIISFEAGTIFPIINEKNNEKLTKEERKNIFKNIYALSITKISSVVYSSTDNIVISASLGTILVGFYSNYLLITATITSFIGIIFNSLRASLGDLNAVENSERKFVVYKRILFLNFWIYGFCAICIKELINPFIGLWIGKEYLFDNFTVGLIVLMFLITGLNHTNTIFKDSCGLFWQTRYRTLATAIVNLVTSIILVNYIGIKGIFIGTIVSYVTTIYLIDPKIVYDNIFKKRCKDFYIWLVKSFSIIVITWLFTNSICGFISILSWKSLAFKLIICIIIPNLFFILLFNKTDEFKYYLQIINNTLGKIKGRKV</sequence>